<comment type="caution">
    <text evidence="2">The sequence shown here is derived from an EMBL/GenBank/DDBJ whole genome shotgun (WGS) entry which is preliminary data.</text>
</comment>
<dbReference type="Proteomes" id="UP001187415">
    <property type="component" value="Unassembled WGS sequence"/>
</dbReference>
<accession>A0AA88M5L1</accession>
<protein>
    <recommendedName>
        <fullName evidence="1">MABP domain-containing protein</fullName>
    </recommendedName>
</protein>
<reference evidence="2" key="1">
    <citation type="submission" date="2023-07" db="EMBL/GenBank/DDBJ databases">
        <title>Chromosome-level Genome Assembly of Striped Snakehead (Channa striata).</title>
        <authorList>
            <person name="Liu H."/>
        </authorList>
    </citation>
    <scope>NUCLEOTIDE SEQUENCE</scope>
    <source>
        <strain evidence="2">Gz</strain>
        <tissue evidence="2">Muscle</tissue>
    </source>
</reference>
<dbReference type="InterPro" id="IPR023341">
    <property type="entry name" value="MABP"/>
</dbReference>
<dbReference type="GO" id="GO:0005737">
    <property type="term" value="C:cytoplasm"/>
    <property type="evidence" value="ECO:0007669"/>
    <property type="project" value="UniProtKB-ARBA"/>
</dbReference>
<feature type="domain" description="MABP" evidence="1">
    <location>
        <begin position="1"/>
        <end position="97"/>
    </location>
</feature>
<proteinExistence type="predicted"/>
<keyword evidence="3" id="KW-1185">Reference proteome</keyword>
<evidence type="ECO:0000313" key="2">
    <source>
        <dbReference type="EMBL" id="KAK2830899.1"/>
    </source>
</evidence>
<dbReference type="Gene3D" id="2.100.10.50">
    <property type="match status" value="2"/>
</dbReference>
<gene>
    <name evidence="2" type="ORF">Q5P01_018830</name>
</gene>
<name>A0AA88M5L1_CHASR</name>
<evidence type="ECO:0000259" key="1">
    <source>
        <dbReference type="PROSITE" id="PS51498"/>
    </source>
</evidence>
<evidence type="ECO:0000313" key="3">
    <source>
        <dbReference type="Proteomes" id="UP001187415"/>
    </source>
</evidence>
<dbReference type="PROSITE" id="PS51498">
    <property type="entry name" value="MABP"/>
    <property type="match status" value="1"/>
</dbReference>
<sequence>MSQYITQLQVSLNEDEENNLRKQGFTKISGDLNRGAGGKFIYLWYKKGQGSPITRIQFTFNDEMSQGLRAAGYEKIDRDLNTGAGGDFIFLWFYRGSSKYDVPIVDLQVSTEAADEAPKFNVGFDRLACDLNRKAEGNWIYLWVKREKPVYICDVTATDNYGSDAMNFQNAYIRVDEDTNRGAGGASIFIWYRLTTDPQQGLKDLKVSTSDEEYQGFKNQQYQSVNVNLNTGTGGSPVYLWYKRADCSIRSLSLIINMEAVELYDRSGVQVIKKNLNSGNKGATEYLCYYR</sequence>
<dbReference type="EMBL" id="JAUPFM010000014">
    <property type="protein sequence ID" value="KAK2830899.1"/>
    <property type="molecule type" value="Genomic_DNA"/>
</dbReference>
<organism evidence="2 3">
    <name type="scientific">Channa striata</name>
    <name type="common">Snakehead murrel</name>
    <name type="synonym">Ophicephalus striatus</name>
    <dbReference type="NCBI Taxonomy" id="64152"/>
    <lineage>
        <taxon>Eukaryota</taxon>
        <taxon>Metazoa</taxon>
        <taxon>Chordata</taxon>
        <taxon>Craniata</taxon>
        <taxon>Vertebrata</taxon>
        <taxon>Euteleostomi</taxon>
        <taxon>Actinopterygii</taxon>
        <taxon>Neopterygii</taxon>
        <taxon>Teleostei</taxon>
        <taxon>Neoteleostei</taxon>
        <taxon>Acanthomorphata</taxon>
        <taxon>Anabantaria</taxon>
        <taxon>Anabantiformes</taxon>
        <taxon>Channoidei</taxon>
        <taxon>Channidae</taxon>
        <taxon>Channa</taxon>
    </lineage>
</organism>
<dbReference type="AlphaFoldDB" id="A0AA88M5L1"/>